<feature type="coiled-coil region" evidence="15">
    <location>
        <begin position="308"/>
        <end position="392"/>
    </location>
</feature>
<evidence type="ECO:0000313" key="19">
    <source>
        <dbReference type="Proteomes" id="UP000738349"/>
    </source>
</evidence>
<keyword evidence="7" id="KW-0479">Metal-binding</keyword>
<dbReference type="AlphaFoldDB" id="A0A9P9FIK0"/>
<evidence type="ECO:0000256" key="14">
    <source>
        <dbReference type="ARBA" id="ARBA00024013"/>
    </source>
</evidence>
<evidence type="ECO:0000256" key="7">
    <source>
        <dbReference type="ARBA" id="ARBA00022723"/>
    </source>
</evidence>
<evidence type="ECO:0000256" key="8">
    <source>
        <dbReference type="ARBA" id="ARBA00022801"/>
    </source>
</evidence>
<dbReference type="GO" id="GO:0016020">
    <property type="term" value="C:membrane"/>
    <property type="evidence" value="ECO:0007669"/>
    <property type="project" value="UniProtKB-SubCell"/>
</dbReference>
<dbReference type="PANTHER" id="PTHR10903">
    <property type="entry name" value="GTPASE, IMAP FAMILY MEMBER-RELATED"/>
    <property type="match status" value="1"/>
</dbReference>
<dbReference type="CDD" id="cd00882">
    <property type="entry name" value="Ras_like_GTPase"/>
    <property type="match status" value="1"/>
</dbReference>
<keyword evidence="8 18" id="KW-0378">Hydrolase</keyword>
<comment type="caution">
    <text evidence="18">The sequence shown here is derived from an EMBL/GenBank/DDBJ whole genome shotgun (WGS) entry which is preliminary data.</text>
</comment>
<evidence type="ECO:0000259" key="17">
    <source>
        <dbReference type="Pfam" id="PF01926"/>
    </source>
</evidence>
<evidence type="ECO:0000313" key="18">
    <source>
        <dbReference type="EMBL" id="KAH7161705.1"/>
    </source>
</evidence>
<dbReference type="GO" id="GO:0015031">
    <property type="term" value="P:protein transport"/>
    <property type="evidence" value="ECO:0007669"/>
    <property type="project" value="UniProtKB-KW"/>
</dbReference>
<dbReference type="PANTHER" id="PTHR10903:SF135">
    <property type="entry name" value="TRANSLOCASE OF CHLOROPLAST 120, CHLOROPLASTIC-RELATED"/>
    <property type="match status" value="1"/>
</dbReference>
<evidence type="ECO:0000256" key="13">
    <source>
        <dbReference type="ARBA" id="ARBA00023136"/>
    </source>
</evidence>
<evidence type="ECO:0000256" key="6">
    <source>
        <dbReference type="ARBA" id="ARBA00022692"/>
    </source>
</evidence>
<name>A0A9P9FIK0_9HYPO</name>
<keyword evidence="5" id="KW-0934">Plastid</keyword>
<keyword evidence="6 16" id="KW-0812">Transmembrane</keyword>
<evidence type="ECO:0000256" key="3">
    <source>
        <dbReference type="ARBA" id="ARBA00022448"/>
    </source>
</evidence>
<dbReference type="Pfam" id="PF01926">
    <property type="entry name" value="MMR_HSR1"/>
    <property type="match status" value="1"/>
</dbReference>
<keyword evidence="3" id="KW-0813">Transport</keyword>
<gene>
    <name evidence="18" type="ORF">EDB81DRAFT_880021</name>
</gene>
<keyword evidence="9" id="KW-1002">Plastid outer membrane</keyword>
<sequence length="468" mass="53046">MQQQQPSSDVVVLIMGVTGVGKSTFISNVTGQDAGIGHDLTSFTMGVNIYSTERNGRRIHLVDTPGFNDTWRSDADILKELCFIMSQVYRTSMKFGGIIYLHRISDNRVSGTTVKNFTLLEKICGFEAAQRVFLVTTMWDWVDTGKLDYDEAKRREERLSTMPNYWQTLCHHGSQMRRHRGDEASAFSILDELIALNEMDGYMTQQIQRELVDENNSLINTSVGKELWAEHRVNEGPNGSGTRPHEQDSLSLQNREDIYEIESAQNDLNIDLNSLIVSRQPEYAKVLTRVCQEQQQLAKDIEQGDKQVDLLSLEIKEFDDTLDEERRQWRHRRRELRRQAQKERRRQQSVDRELQRIKAEEDDFAENCQALTQESEEKKTKKSQELDKLRKRDVAKRNLRPFLTLLAGVGLAVAGGVTGVAPLLGAGFGLSLTAANDFRFSRKPIFKPIPGGRALPNAGQGATGAGID</sequence>
<dbReference type="EMBL" id="JAGMUV010000004">
    <property type="protein sequence ID" value="KAH7161705.1"/>
    <property type="molecule type" value="Genomic_DNA"/>
</dbReference>
<reference evidence="18" key="1">
    <citation type="journal article" date="2021" name="Nat. Commun.">
        <title>Genetic determinants of endophytism in the Arabidopsis root mycobiome.</title>
        <authorList>
            <person name="Mesny F."/>
            <person name="Miyauchi S."/>
            <person name="Thiergart T."/>
            <person name="Pickel B."/>
            <person name="Atanasova L."/>
            <person name="Karlsson M."/>
            <person name="Huettel B."/>
            <person name="Barry K.W."/>
            <person name="Haridas S."/>
            <person name="Chen C."/>
            <person name="Bauer D."/>
            <person name="Andreopoulos W."/>
            <person name="Pangilinan J."/>
            <person name="LaButti K."/>
            <person name="Riley R."/>
            <person name="Lipzen A."/>
            <person name="Clum A."/>
            <person name="Drula E."/>
            <person name="Henrissat B."/>
            <person name="Kohler A."/>
            <person name="Grigoriev I.V."/>
            <person name="Martin F.M."/>
            <person name="Hacquard S."/>
        </authorList>
    </citation>
    <scope>NUCLEOTIDE SEQUENCE</scope>
    <source>
        <strain evidence="18">MPI-CAGE-AT-0147</strain>
    </source>
</reference>
<dbReference type="GO" id="GO:0046872">
    <property type="term" value="F:metal ion binding"/>
    <property type="evidence" value="ECO:0007669"/>
    <property type="project" value="UniProtKB-KW"/>
</dbReference>
<evidence type="ECO:0000256" key="1">
    <source>
        <dbReference type="ARBA" id="ARBA00001946"/>
    </source>
</evidence>
<proteinExistence type="predicted"/>
<keyword evidence="13 16" id="KW-0472">Membrane</keyword>
<dbReference type="InterPro" id="IPR045058">
    <property type="entry name" value="GIMA/IAN/Toc"/>
</dbReference>
<keyword evidence="10" id="KW-0460">Magnesium</keyword>
<dbReference type="GO" id="GO:0005525">
    <property type="term" value="F:GTP binding"/>
    <property type="evidence" value="ECO:0007669"/>
    <property type="project" value="InterPro"/>
</dbReference>
<dbReference type="Proteomes" id="UP000738349">
    <property type="component" value="Unassembled WGS sequence"/>
</dbReference>
<dbReference type="OrthoDB" id="8954335at2759"/>
<feature type="domain" description="G" evidence="17">
    <location>
        <begin position="12"/>
        <end position="68"/>
    </location>
</feature>
<organism evidence="18 19">
    <name type="scientific">Dactylonectria macrodidyma</name>
    <dbReference type="NCBI Taxonomy" id="307937"/>
    <lineage>
        <taxon>Eukaryota</taxon>
        <taxon>Fungi</taxon>
        <taxon>Dikarya</taxon>
        <taxon>Ascomycota</taxon>
        <taxon>Pezizomycotina</taxon>
        <taxon>Sordariomycetes</taxon>
        <taxon>Hypocreomycetidae</taxon>
        <taxon>Hypocreales</taxon>
        <taxon>Nectriaceae</taxon>
        <taxon>Dactylonectria</taxon>
    </lineage>
</organism>
<keyword evidence="11" id="KW-0653">Protein transport</keyword>
<comment type="cofactor">
    <cofactor evidence="1">
        <name>Mg(2+)</name>
        <dbReference type="ChEBI" id="CHEBI:18420"/>
    </cofactor>
</comment>
<evidence type="ECO:0000256" key="9">
    <source>
        <dbReference type="ARBA" id="ARBA00022805"/>
    </source>
</evidence>
<dbReference type="GO" id="GO:0016787">
    <property type="term" value="F:hydrolase activity"/>
    <property type="evidence" value="ECO:0007669"/>
    <property type="project" value="UniProtKB-KW"/>
</dbReference>
<dbReference type="SUPFAM" id="SSF52540">
    <property type="entry name" value="P-loop containing nucleoside triphosphate hydrolases"/>
    <property type="match status" value="1"/>
</dbReference>
<keyword evidence="12 16" id="KW-1133">Transmembrane helix</keyword>
<dbReference type="Gene3D" id="3.40.50.300">
    <property type="entry name" value="P-loop containing nucleotide triphosphate hydrolases"/>
    <property type="match status" value="1"/>
</dbReference>
<evidence type="ECO:0000256" key="16">
    <source>
        <dbReference type="SAM" id="Phobius"/>
    </source>
</evidence>
<accession>A0A9P9FIK0</accession>
<evidence type="ECO:0000256" key="4">
    <source>
        <dbReference type="ARBA" id="ARBA00022528"/>
    </source>
</evidence>
<evidence type="ECO:0000256" key="2">
    <source>
        <dbReference type="ARBA" id="ARBA00004167"/>
    </source>
</evidence>
<keyword evidence="19" id="KW-1185">Reference proteome</keyword>
<dbReference type="InterPro" id="IPR006073">
    <property type="entry name" value="GTP-bd"/>
</dbReference>
<evidence type="ECO:0000256" key="10">
    <source>
        <dbReference type="ARBA" id="ARBA00022842"/>
    </source>
</evidence>
<dbReference type="InterPro" id="IPR027417">
    <property type="entry name" value="P-loop_NTPase"/>
</dbReference>
<evidence type="ECO:0000256" key="5">
    <source>
        <dbReference type="ARBA" id="ARBA00022640"/>
    </source>
</evidence>
<feature type="transmembrane region" description="Helical" evidence="16">
    <location>
        <begin position="402"/>
        <end position="435"/>
    </location>
</feature>
<evidence type="ECO:0000256" key="11">
    <source>
        <dbReference type="ARBA" id="ARBA00022927"/>
    </source>
</evidence>
<keyword evidence="15" id="KW-0175">Coiled coil</keyword>
<comment type="subcellular location">
    <subcellularLocation>
        <location evidence="2">Membrane</location>
        <topology evidence="2">Single-pass membrane protein</topology>
    </subcellularLocation>
    <subcellularLocation>
        <location evidence="14">Plastid</location>
        <location evidence="14">Chloroplast outer membrane</location>
    </subcellularLocation>
</comment>
<protein>
    <submittedName>
        <fullName evidence="18">P-loop containing nucleoside triphosphate hydrolase protein</fullName>
    </submittedName>
</protein>
<evidence type="ECO:0000256" key="15">
    <source>
        <dbReference type="SAM" id="Coils"/>
    </source>
</evidence>
<keyword evidence="4" id="KW-0150">Chloroplast</keyword>
<evidence type="ECO:0000256" key="12">
    <source>
        <dbReference type="ARBA" id="ARBA00022989"/>
    </source>
</evidence>